<keyword evidence="5" id="KW-1185">Reference proteome</keyword>
<evidence type="ECO:0000313" key="5">
    <source>
        <dbReference type="Proteomes" id="UP000245488"/>
    </source>
</evidence>
<feature type="region of interest" description="Disordered" evidence="2">
    <location>
        <begin position="363"/>
        <end position="399"/>
    </location>
</feature>
<proteinExistence type="predicted"/>
<protein>
    <recommendedName>
        <fullName evidence="3">MurNAc-LAA domain-containing protein</fullName>
    </recommendedName>
</protein>
<dbReference type="GO" id="GO:0030288">
    <property type="term" value="C:outer membrane-bounded periplasmic space"/>
    <property type="evidence" value="ECO:0007669"/>
    <property type="project" value="TreeGrafter"/>
</dbReference>
<reference evidence="4 5" key="1">
    <citation type="submission" date="2017-09" db="EMBL/GenBank/DDBJ databases">
        <title>High-quality draft genome sequence of Butyrivibrio fibrisolvens INBov1, isolated from cow rumen.</title>
        <authorList>
            <person name="Rodriguez Hernaez J."/>
            <person name="Rivarola M."/>
            <person name="Paniego N."/>
            <person name="Cravero S."/>
            <person name="Ceron Cucchi M."/>
            <person name="Martinez M.C."/>
        </authorList>
    </citation>
    <scope>NUCLEOTIDE SEQUENCE [LARGE SCALE GENOMIC DNA]</scope>
    <source>
        <strain evidence="4 5">INBov1</strain>
    </source>
</reference>
<dbReference type="EMBL" id="NXNG01000001">
    <property type="protein sequence ID" value="PWT27372.1"/>
    <property type="molecule type" value="Genomic_DNA"/>
</dbReference>
<dbReference type="RefSeq" id="WP_110072898.1">
    <property type="nucleotide sequence ID" value="NZ_CM009896.1"/>
</dbReference>
<dbReference type="InterPro" id="IPR017853">
    <property type="entry name" value="GH"/>
</dbReference>
<dbReference type="PANTHER" id="PTHR30404:SF0">
    <property type="entry name" value="N-ACETYLMURAMOYL-L-ALANINE AMIDASE AMIC"/>
    <property type="match status" value="1"/>
</dbReference>
<dbReference type="Gene3D" id="3.40.630.40">
    <property type="entry name" value="Zn-dependent exopeptidases"/>
    <property type="match status" value="1"/>
</dbReference>
<dbReference type="CDD" id="cd02696">
    <property type="entry name" value="MurNAc-LAA"/>
    <property type="match status" value="1"/>
</dbReference>
<name>A0A317G517_BUTFI</name>
<evidence type="ECO:0000259" key="3">
    <source>
        <dbReference type="SMART" id="SM00646"/>
    </source>
</evidence>
<dbReference type="AlphaFoldDB" id="A0A317G517"/>
<feature type="domain" description="MurNAc-LAA" evidence="3">
    <location>
        <begin position="493"/>
        <end position="612"/>
    </location>
</feature>
<comment type="caution">
    <text evidence="4">The sequence shown here is derived from an EMBL/GenBank/DDBJ whole genome shotgun (WGS) entry which is preliminary data.</text>
</comment>
<organism evidence="4 5">
    <name type="scientific">Butyrivibrio fibrisolvens</name>
    <dbReference type="NCBI Taxonomy" id="831"/>
    <lineage>
        <taxon>Bacteria</taxon>
        <taxon>Bacillati</taxon>
        <taxon>Bacillota</taxon>
        <taxon>Clostridia</taxon>
        <taxon>Lachnospirales</taxon>
        <taxon>Lachnospiraceae</taxon>
        <taxon>Butyrivibrio</taxon>
    </lineage>
</organism>
<dbReference type="SUPFAM" id="SSF51445">
    <property type="entry name" value="(Trans)glycosidases"/>
    <property type="match status" value="1"/>
</dbReference>
<dbReference type="SMART" id="SM00646">
    <property type="entry name" value="Ami_3"/>
    <property type="match status" value="1"/>
</dbReference>
<evidence type="ECO:0000256" key="1">
    <source>
        <dbReference type="ARBA" id="ARBA00022801"/>
    </source>
</evidence>
<dbReference type="InterPro" id="IPR003790">
    <property type="entry name" value="GHL10"/>
</dbReference>
<evidence type="ECO:0000313" key="4">
    <source>
        <dbReference type="EMBL" id="PWT27372.1"/>
    </source>
</evidence>
<gene>
    <name evidence="4" type="ORF">CPT75_09810</name>
</gene>
<dbReference type="GO" id="GO:0009253">
    <property type="term" value="P:peptidoglycan catabolic process"/>
    <property type="evidence" value="ECO:0007669"/>
    <property type="project" value="InterPro"/>
</dbReference>
<sequence>MGKKKLSVIVSAIMSFILLMFLWAPNTSLNAKAKDVMTLNASSSIDTEVRAVWFSFRDWQKYLQGKDKDSFTKAFETITDNILGAGCNTLIMHVRSHNDAVYPSKIYPWSTEMLMGTDPGYDPLKIMVDIAHKKGLSIHAWINPYGFRNGEYCGDASLATHDNIVAGIDEILRNYKVDGIHFDDYFPVMDASVHNSLVADVYKTCHKYGKVFGISPTGNVDNNIAKGADIVTWMSVPGYIDYIAPQIYWTNMYSRDGSVTLFSNRLLQWITLNKLGLPMYVGLALYMAEVKPASDLGWSLSDANIMYQVMELRNNNQPGFILYSYNSLLSPACAAELNHLKGLYNTPPLYGFDTAGDKADDKEAAYENASDNTSDNTTGNNAVDNNATDNDADINATENSQSDNIYNAHIYTIAIDPGHQARGDYDKEPVGPGSSIMKTKVAGGTKGVSTGIPEYELTLDIALILRDELLLKGYNVVLVRESNDVNISNAERAQLANASGADIFIRLHADGSDNSSVTGATTLCQSPSNPYNADMYQSSRLLSECILSGYTQVTGIKSRGVSETDTMTGINWSRVPVTIIEMGFMTNASEDQKMNDDEFQKLMVEGLIYGIDMYFAQN</sequence>
<dbReference type="InterPro" id="IPR002508">
    <property type="entry name" value="MurNAc-LAA_cat"/>
</dbReference>
<dbReference type="InterPro" id="IPR050695">
    <property type="entry name" value="N-acetylmuramoyl_amidase_3"/>
</dbReference>
<dbReference type="Pfam" id="PF01520">
    <property type="entry name" value="Amidase_3"/>
    <property type="match status" value="1"/>
</dbReference>
<dbReference type="Pfam" id="PF02638">
    <property type="entry name" value="GHL10"/>
    <property type="match status" value="1"/>
</dbReference>
<evidence type="ECO:0000256" key="2">
    <source>
        <dbReference type="SAM" id="MobiDB-lite"/>
    </source>
</evidence>
<dbReference type="Proteomes" id="UP000245488">
    <property type="component" value="Chromosome"/>
</dbReference>
<feature type="compositionally biased region" description="Low complexity" evidence="2">
    <location>
        <begin position="368"/>
        <end position="399"/>
    </location>
</feature>
<dbReference type="Gene3D" id="3.20.20.80">
    <property type="entry name" value="Glycosidases"/>
    <property type="match status" value="1"/>
</dbReference>
<dbReference type="PANTHER" id="PTHR30404">
    <property type="entry name" value="N-ACETYLMURAMOYL-L-ALANINE AMIDASE"/>
    <property type="match status" value="1"/>
</dbReference>
<dbReference type="SUPFAM" id="SSF53187">
    <property type="entry name" value="Zn-dependent exopeptidases"/>
    <property type="match status" value="1"/>
</dbReference>
<dbReference type="GO" id="GO:0008745">
    <property type="term" value="F:N-acetylmuramoyl-L-alanine amidase activity"/>
    <property type="evidence" value="ECO:0007669"/>
    <property type="project" value="InterPro"/>
</dbReference>
<keyword evidence="1" id="KW-0378">Hydrolase</keyword>
<accession>A0A317G517</accession>